<reference evidence="2 3" key="1">
    <citation type="submission" date="2019-08" db="EMBL/GenBank/DDBJ databases">
        <title>Luteimonas viscosus sp. nov., isolated from soil of a sunflower field.</title>
        <authorList>
            <person name="Jianli Z."/>
            <person name="Ying Z."/>
        </authorList>
    </citation>
    <scope>NUCLEOTIDE SEQUENCE [LARGE SCALE GENOMIC DNA]</scope>
    <source>
        <strain evidence="2 3">XBU10</strain>
    </source>
</reference>
<dbReference type="Proteomes" id="UP000324973">
    <property type="component" value="Unassembled WGS sequence"/>
</dbReference>
<feature type="compositionally biased region" description="Low complexity" evidence="1">
    <location>
        <begin position="56"/>
        <end position="65"/>
    </location>
</feature>
<organism evidence="2 3">
    <name type="scientific">Luteimonas viscosa</name>
    <dbReference type="NCBI Taxonomy" id="1132694"/>
    <lineage>
        <taxon>Bacteria</taxon>
        <taxon>Pseudomonadati</taxon>
        <taxon>Pseudomonadota</taxon>
        <taxon>Gammaproteobacteria</taxon>
        <taxon>Lysobacterales</taxon>
        <taxon>Lysobacteraceae</taxon>
        <taxon>Luteimonas</taxon>
    </lineage>
</organism>
<gene>
    <name evidence="2" type="ORF">FZO89_13195</name>
</gene>
<evidence type="ECO:0000256" key="1">
    <source>
        <dbReference type="SAM" id="MobiDB-lite"/>
    </source>
</evidence>
<evidence type="ECO:0000313" key="3">
    <source>
        <dbReference type="Proteomes" id="UP000324973"/>
    </source>
</evidence>
<feature type="region of interest" description="Disordered" evidence="1">
    <location>
        <begin position="56"/>
        <end position="75"/>
    </location>
</feature>
<accession>A0A5D4XR21</accession>
<evidence type="ECO:0000313" key="2">
    <source>
        <dbReference type="EMBL" id="TYT27137.1"/>
    </source>
</evidence>
<keyword evidence="3" id="KW-1185">Reference proteome</keyword>
<name>A0A5D4XR21_9GAMM</name>
<dbReference type="AlphaFoldDB" id="A0A5D4XR21"/>
<comment type="caution">
    <text evidence="2">The sequence shown here is derived from an EMBL/GenBank/DDBJ whole genome shotgun (WGS) entry which is preliminary data.</text>
</comment>
<dbReference type="EMBL" id="VTFT01000001">
    <property type="protein sequence ID" value="TYT27137.1"/>
    <property type="molecule type" value="Genomic_DNA"/>
</dbReference>
<protein>
    <submittedName>
        <fullName evidence="2">Uncharacterized protein</fullName>
    </submittedName>
</protein>
<dbReference type="RefSeq" id="WP_149103691.1">
    <property type="nucleotide sequence ID" value="NZ_VTFT01000001.1"/>
</dbReference>
<sequence>MYDDRTLAGLRRGALTAPEVDLVNLERQFPNKVPTSMRKVLTLSLLLLAACSEQSPQQTVEQAAPAPAPEAREPETRVDFKATALRNPLPEGIEFPFPFHRLNDNTISAGTSNPERRVYVEIRQLTPQEAEEAFAGLLAEKGFSESGTELVKGVRELTFSRTDGTKVTVKINPRHRKPRAPDATGTLHLVWQSN</sequence>
<proteinExistence type="predicted"/>
<dbReference type="OrthoDB" id="9899210at2"/>